<feature type="region of interest" description="Disordered" evidence="1">
    <location>
        <begin position="169"/>
        <end position="256"/>
    </location>
</feature>
<dbReference type="AlphaFoldDB" id="A0A427AMI0"/>
<evidence type="ECO:0000256" key="1">
    <source>
        <dbReference type="SAM" id="MobiDB-lite"/>
    </source>
</evidence>
<evidence type="ECO:0000313" key="3">
    <source>
        <dbReference type="Proteomes" id="UP000287651"/>
    </source>
</evidence>
<reference evidence="2 3" key="1">
    <citation type="journal article" date="2014" name="Agronomy (Basel)">
        <title>A Draft Genome Sequence for Ensete ventricosum, the Drought-Tolerant Tree Against Hunger.</title>
        <authorList>
            <person name="Harrison J."/>
            <person name="Moore K.A."/>
            <person name="Paszkiewicz K."/>
            <person name="Jones T."/>
            <person name="Grant M."/>
            <person name="Ambacheew D."/>
            <person name="Muzemil S."/>
            <person name="Studholme D.J."/>
        </authorList>
    </citation>
    <scope>NUCLEOTIDE SEQUENCE [LARGE SCALE GENOMIC DNA]</scope>
</reference>
<feature type="compositionally biased region" description="Basic and acidic residues" evidence="1">
    <location>
        <begin position="45"/>
        <end position="54"/>
    </location>
</feature>
<name>A0A427AMI0_ENSVE</name>
<dbReference type="Proteomes" id="UP000287651">
    <property type="component" value="Unassembled WGS sequence"/>
</dbReference>
<feature type="region of interest" description="Disordered" evidence="1">
    <location>
        <begin position="1"/>
        <end position="119"/>
    </location>
</feature>
<feature type="compositionally biased region" description="Acidic residues" evidence="1">
    <location>
        <begin position="55"/>
        <end position="66"/>
    </location>
</feature>
<feature type="compositionally biased region" description="Polar residues" evidence="1">
    <location>
        <begin position="225"/>
        <end position="234"/>
    </location>
</feature>
<dbReference type="EMBL" id="AMZH03001927">
    <property type="protein sequence ID" value="RRT77455.1"/>
    <property type="molecule type" value="Genomic_DNA"/>
</dbReference>
<accession>A0A427AMI0</accession>
<evidence type="ECO:0000313" key="2">
    <source>
        <dbReference type="EMBL" id="RRT77455.1"/>
    </source>
</evidence>
<organism evidence="2 3">
    <name type="scientific">Ensete ventricosum</name>
    <name type="common">Abyssinian banana</name>
    <name type="synonym">Musa ensete</name>
    <dbReference type="NCBI Taxonomy" id="4639"/>
    <lineage>
        <taxon>Eukaryota</taxon>
        <taxon>Viridiplantae</taxon>
        <taxon>Streptophyta</taxon>
        <taxon>Embryophyta</taxon>
        <taxon>Tracheophyta</taxon>
        <taxon>Spermatophyta</taxon>
        <taxon>Magnoliopsida</taxon>
        <taxon>Liliopsida</taxon>
        <taxon>Zingiberales</taxon>
        <taxon>Musaceae</taxon>
        <taxon>Ensete</taxon>
    </lineage>
</organism>
<protein>
    <submittedName>
        <fullName evidence="2">Uncharacterized protein</fullName>
    </submittedName>
</protein>
<comment type="caution">
    <text evidence="2">The sequence shown here is derived from an EMBL/GenBank/DDBJ whole genome shotgun (WGS) entry which is preliminary data.</text>
</comment>
<sequence length="256" mass="27585">MERDVKLGEADHDGIGEGRPSAADVRQELADRHDLADRLASAAPVDRKGARPEGDDLVGEDDEGVEEDNRADVGAGLHHRKRQESPAVGGTWHLDGDREKAANPKWGQESVNCTRRPTPGSPFIEATGYERHASVQQVALLLIRKGTRPSASRMAGAIGSRRDAWRKITAEPRPFAASEGRCRAADITEATPVSATQQTNENTNRSPTRKLKDDAPELAGPSDCGETNQNTNRSPTRKLKDDAPALAGTSDCGDRD</sequence>
<feature type="compositionally biased region" description="Basic and acidic residues" evidence="1">
    <location>
        <begin position="1"/>
        <end position="16"/>
    </location>
</feature>
<proteinExistence type="predicted"/>
<feature type="compositionally biased region" description="Basic and acidic residues" evidence="1">
    <location>
        <begin position="25"/>
        <end position="37"/>
    </location>
</feature>
<feature type="compositionally biased region" description="Polar residues" evidence="1">
    <location>
        <begin position="191"/>
        <end position="206"/>
    </location>
</feature>
<gene>
    <name evidence="2" type="ORF">B296_00027771</name>
</gene>